<evidence type="ECO:0000256" key="1">
    <source>
        <dbReference type="SAM" id="SignalP"/>
    </source>
</evidence>
<feature type="chain" id="PRO_5018642897" description="UPAR/Ly6 domain-containing protein" evidence="1">
    <location>
        <begin position="18"/>
        <end position="99"/>
    </location>
</feature>
<dbReference type="GeneTree" id="ENSGT00940000168621"/>
<proteinExistence type="predicted"/>
<evidence type="ECO:0000313" key="3">
    <source>
        <dbReference type="Proteomes" id="UP000261340"/>
    </source>
</evidence>
<dbReference type="AlphaFoldDB" id="A0A3Q0RMP7"/>
<name>A0A3Q0RMP7_AMPCI</name>
<dbReference type="OMA" id="KCMAMSD"/>
<feature type="signal peptide" evidence="1">
    <location>
        <begin position="1"/>
        <end position="17"/>
    </location>
</feature>
<dbReference type="Proteomes" id="UP000261340">
    <property type="component" value="Unplaced"/>
</dbReference>
<dbReference type="SUPFAM" id="SSF57302">
    <property type="entry name" value="Snake toxin-like"/>
    <property type="match status" value="1"/>
</dbReference>
<protein>
    <recommendedName>
        <fullName evidence="4">UPAR/Ly6 domain-containing protein</fullName>
    </recommendedName>
</protein>
<accession>A0A3Q0RMP7</accession>
<dbReference type="STRING" id="61819.ENSACIP00000011592"/>
<sequence>MKLLVLALSVALLFAAGESVTDSPLYKHNLCCCATLSEALNCHHCVPKKAGGTCELSVETCKPNKNGCAAANFLRAPRELLMNAYIDIKCCSEDLCNTL</sequence>
<dbReference type="InterPro" id="IPR045860">
    <property type="entry name" value="Snake_toxin-like_sf"/>
</dbReference>
<reference evidence="2" key="2">
    <citation type="submission" date="2025-09" db="UniProtKB">
        <authorList>
            <consortium name="Ensembl"/>
        </authorList>
    </citation>
    <scope>IDENTIFICATION</scope>
</reference>
<organism evidence="2 3">
    <name type="scientific">Amphilophus citrinellus</name>
    <name type="common">Midas cichlid</name>
    <name type="synonym">Cichlasoma citrinellum</name>
    <dbReference type="NCBI Taxonomy" id="61819"/>
    <lineage>
        <taxon>Eukaryota</taxon>
        <taxon>Metazoa</taxon>
        <taxon>Chordata</taxon>
        <taxon>Craniata</taxon>
        <taxon>Vertebrata</taxon>
        <taxon>Euteleostomi</taxon>
        <taxon>Actinopterygii</taxon>
        <taxon>Neopterygii</taxon>
        <taxon>Teleostei</taxon>
        <taxon>Neoteleostei</taxon>
        <taxon>Acanthomorphata</taxon>
        <taxon>Ovalentaria</taxon>
        <taxon>Cichlomorphae</taxon>
        <taxon>Cichliformes</taxon>
        <taxon>Cichlidae</taxon>
        <taxon>New World cichlids</taxon>
        <taxon>Cichlasomatinae</taxon>
        <taxon>Heroini</taxon>
        <taxon>Amphilophus</taxon>
    </lineage>
</organism>
<dbReference type="Ensembl" id="ENSACIT00000011924.1">
    <property type="protein sequence ID" value="ENSACIP00000011592.1"/>
    <property type="gene ID" value="ENSACIG00000009030.1"/>
</dbReference>
<evidence type="ECO:0008006" key="4">
    <source>
        <dbReference type="Google" id="ProtNLM"/>
    </source>
</evidence>
<keyword evidence="3" id="KW-1185">Reference proteome</keyword>
<evidence type="ECO:0000313" key="2">
    <source>
        <dbReference type="Ensembl" id="ENSACIP00000011592.1"/>
    </source>
</evidence>
<reference evidence="2" key="1">
    <citation type="submission" date="2025-08" db="UniProtKB">
        <authorList>
            <consortium name="Ensembl"/>
        </authorList>
    </citation>
    <scope>IDENTIFICATION</scope>
</reference>
<keyword evidence="1" id="KW-0732">Signal</keyword>